<evidence type="ECO:0000313" key="1">
    <source>
        <dbReference type="EMBL" id="MBK1865074.1"/>
    </source>
</evidence>
<accession>A0ACC5QXG2</accession>
<evidence type="ECO:0000313" key="2">
    <source>
        <dbReference type="Proteomes" id="UP000616151"/>
    </source>
</evidence>
<name>A0ACC5QXG2_9HYPH</name>
<sequence length="144" mass="15081">MTVAQILNAKGRAVVTAGPGDTVLAVAQVLSAKKIGAVVIVDAQGRIGGIVSERDIVRAVASGGAQALEKSVKEFMTSSVKTCAPRDTEAELMSLMTEHRVRHLPVVEAGKLGGMISIGDVVKHRIEAIEREAEEMKSYIASSG</sequence>
<proteinExistence type="predicted"/>
<dbReference type="Proteomes" id="UP000616151">
    <property type="component" value="Unassembled WGS sequence"/>
</dbReference>
<reference evidence="1" key="1">
    <citation type="submission" date="2021-01" db="EMBL/GenBank/DDBJ databases">
        <authorList>
            <person name="Sun Q."/>
        </authorList>
    </citation>
    <scope>NUCLEOTIDE SEQUENCE</scope>
    <source>
        <strain evidence="1">YIM B02566</strain>
    </source>
</reference>
<comment type="caution">
    <text evidence="1">The sequence shown here is derived from an EMBL/GenBank/DDBJ whole genome shotgun (WGS) entry which is preliminary data.</text>
</comment>
<dbReference type="EMBL" id="JAENHL010000004">
    <property type="protein sequence ID" value="MBK1865074.1"/>
    <property type="molecule type" value="Genomic_DNA"/>
</dbReference>
<organism evidence="1 2">
    <name type="scientific">Taklimakanibacter albus</name>
    <dbReference type="NCBI Taxonomy" id="2800327"/>
    <lineage>
        <taxon>Bacteria</taxon>
        <taxon>Pseudomonadati</taxon>
        <taxon>Pseudomonadota</taxon>
        <taxon>Alphaproteobacteria</taxon>
        <taxon>Hyphomicrobiales</taxon>
        <taxon>Aestuariivirgaceae</taxon>
        <taxon>Taklimakanibacter</taxon>
    </lineage>
</organism>
<gene>
    <name evidence="1" type="ORF">JHL16_01820</name>
</gene>
<keyword evidence="2" id="KW-1185">Reference proteome</keyword>
<protein>
    <submittedName>
        <fullName evidence="1">CBS domain-containing protein</fullName>
    </submittedName>
</protein>